<organism evidence="2 3">
    <name type="scientific">Tilletia controversa</name>
    <name type="common">dwarf bunt fungus</name>
    <dbReference type="NCBI Taxonomy" id="13291"/>
    <lineage>
        <taxon>Eukaryota</taxon>
        <taxon>Fungi</taxon>
        <taxon>Dikarya</taxon>
        <taxon>Basidiomycota</taxon>
        <taxon>Ustilaginomycotina</taxon>
        <taxon>Exobasidiomycetes</taxon>
        <taxon>Tilletiales</taxon>
        <taxon>Tilletiaceae</taxon>
        <taxon>Tilletia</taxon>
    </lineage>
</organism>
<comment type="caution">
    <text evidence="2">The sequence shown here is derived from an EMBL/GenBank/DDBJ whole genome shotgun (WGS) entry which is preliminary data.</text>
</comment>
<dbReference type="PANTHER" id="PTHR33050">
    <property type="entry name" value="REVERSE TRANSCRIPTASE DOMAIN-CONTAINING PROTEIN"/>
    <property type="match status" value="1"/>
</dbReference>
<dbReference type="Proteomes" id="UP000077684">
    <property type="component" value="Unassembled WGS sequence"/>
</dbReference>
<dbReference type="InterPro" id="IPR043128">
    <property type="entry name" value="Rev_trsase/Diguanyl_cyclase"/>
</dbReference>
<dbReference type="PANTHER" id="PTHR33050:SF7">
    <property type="entry name" value="RIBONUCLEASE H"/>
    <property type="match status" value="1"/>
</dbReference>
<reference evidence="2" key="1">
    <citation type="submission" date="2016-04" db="EMBL/GenBank/DDBJ databases">
        <authorList>
            <person name="Nguyen H.D."/>
            <person name="Samba Siva P."/>
            <person name="Cullis J."/>
            <person name="Levesque C.A."/>
            <person name="Hambleton S."/>
        </authorList>
    </citation>
    <scope>NUCLEOTIDE SEQUENCE</scope>
    <source>
        <strain evidence="2">DAOMC 236426</strain>
    </source>
</reference>
<evidence type="ECO:0008006" key="4">
    <source>
        <dbReference type="Google" id="ProtNLM"/>
    </source>
</evidence>
<dbReference type="AlphaFoldDB" id="A0A8X7MPR7"/>
<evidence type="ECO:0000256" key="1">
    <source>
        <dbReference type="SAM" id="MobiDB-lite"/>
    </source>
</evidence>
<dbReference type="Gene3D" id="3.10.10.10">
    <property type="entry name" value="HIV Type 1 Reverse Transcriptase, subunit A, domain 1"/>
    <property type="match status" value="1"/>
</dbReference>
<feature type="compositionally biased region" description="Basic and acidic residues" evidence="1">
    <location>
        <begin position="17"/>
        <end position="30"/>
    </location>
</feature>
<evidence type="ECO:0000313" key="2">
    <source>
        <dbReference type="EMBL" id="KAE8245050.1"/>
    </source>
</evidence>
<sequence>MALTEEEIVLLVARTRRAEREEEAQRRAQEEAAGAGENEAGGRDRAIAATERSKHMSLLHDKTIAERAIHPWPNSSIRIPKDIVNLARHGVQIPLIWLTVEGLLDTSGQHRKFVTVPPTPKVQEYLAAAYEKDRFLPRGAFSQALQAFIALWNAVGPQAPAGTASQASLLEDMHLAILSHAVDEHWPIWRAYAKKVLDWIFEERAPGEGIGLNIAEIDQRLVAEAERECKYPAGRAIDFTNSDNTMVGKLLRAEGSEVARIGAEIDQLHRAATFGDIRTGDTAVSTVPPSGPRAERAPRGNLPSAGPFSWQRRDYDRGPQPFQRAPPSYHSRDGGAWPQRAYRAERDYYPARTPQFCTSCLEMVSDHDFRSCRRPYAKNLEEYNGGWRFPGKDLPFCNRYNCGGECTRGCTYVQSAFSFFRRSALQASAFAHALEQLPVSFRARLAHVVPGVNNGFSMGELAMPSRTILAPQHFSKEQAPLITAWKDKALEDGFAVGPFSGREIEDSVGPFACVPLTVVHTPATETKAEKNRVCFNASWPTNVESGSIGIRSINDELKEEEWECEWLLINEVKLLLSQAHSTACAMGFDLADAYQQLPNAPWQRRRFVFAVDGEFFVWIVGMFGIATMSALFGQLCDVLCWWIERCFPSVRARHFADDHLVLHDGTVPCPSTEEVYAEVARFGWKVHATKHFSWSRRFVLLGFDWDMDAQTVALTEEKRSKYLRKLSAVLSRPAVRYKETSSVAGTLIHVCSIFPERRSHLNAIYALRNRFDRRRRFHSLDIPTPAAAELRDWLKFLKTPVLVRSFRPPTASFPHLVYSDASNLGCGVVIDGKAQGWALPGMIDHDEVDIGVMEAWALQLALEACISMGAGEWGLREVAIAANITMSMAYVASADNLADAPSRGDCSRFSPLNLILAAPWQEFMGAATH</sequence>
<dbReference type="EMBL" id="LWDE02000769">
    <property type="protein sequence ID" value="KAE8245050.1"/>
    <property type="molecule type" value="Genomic_DNA"/>
</dbReference>
<proteinExistence type="predicted"/>
<accession>A0A8X7MPR7</accession>
<dbReference type="SUPFAM" id="SSF56672">
    <property type="entry name" value="DNA/RNA polymerases"/>
    <property type="match status" value="1"/>
</dbReference>
<name>A0A8X7MPR7_9BASI</name>
<dbReference type="Gene3D" id="3.30.70.270">
    <property type="match status" value="1"/>
</dbReference>
<gene>
    <name evidence="2" type="ORF">A4X06_0g5845</name>
</gene>
<feature type="region of interest" description="Disordered" evidence="1">
    <location>
        <begin position="279"/>
        <end position="336"/>
    </location>
</feature>
<evidence type="ECO:0000313" key="3">
    <source>
        <dbReference type="Proteomes" id="UP000077684"/>
    </source>
</evidence>
<reference evidence="2" key="2">
    <citation type="journal article" date="2019" name="IMA Fungus">
        <title>Genome sequencing and comparison of five Tilletia species to identify candidate genes for the detection of regulated species infecting wheat.</title>
        <authorList>
            <person name="Nguyen H.D.T."/>
            <person name="Sultana T."/>
            <person name="Kesanakurti P."/>
            <person name="Hambleton S."/>
        </authorList>
    </citation>
    <scope>NUCLEOTIDE SEQUENCE</scope>
    <source>
        <strain evidence="2">DAOMC 236426</strain>
    </source>
</reference>
<keyword evidence="3" id="KW-1185">Reference proteome</keyword>
<protein>
    <recommendedName>
        <fullName evidence="4">Reverse transcriptase domain-containing protein</fullName>
    </recommendedName>
</protein>
<dbReference type="InterPro" id="IPR052055">
    <property type="entry name" value="Hepadnavirus_pol/RT"/>
</dbReference>
<feature type="region of interest" description="Disordered" evidence="1">
    <location>
        <begin position="17"/>
        <end position="43"/>
    </location>
</feature>
<dbReference type="InterPro" id="IPR043502">
    <property type="entry name" value="DNA/RNA_pol_sf"/>
</dbReference>